<dbReference type="InterPro" id="IPR008927">
    <property type="entry name" value="6-PGluconate_DH-like_C_sf"/>
</dbReference>
<dbReference type="SUPFAM" id="SSF48179">
    <property type="entry name" value="6-phosphogluconate dehydrogenase C-terminal domain-like"/>
    <property type="match status" value="1"/>
</dbReference>
<dbReference type="InterPro" id="IPR014027">
    <property type="entry name" value="UDP-Glc/GDP-Man_DH_C"/>
</dbReference>
<dbReference type="RefSeq" id="WP_258819027.1">
    <property type="nucleotide sequence ID" value="NZ_JANUGW010000021.1"/>
</dbReference>
<keyword evidence="3" id="KW-0520">NAD</keyword>
<dbReference type="InterPro" id="IPR001732">
    <property type="entry name" value="UDP-Glc/GDP-Man_DH_N"/>
</dbReference>
<dbReference type="SMART" id="SM00984">
    <property type="entry name" value="UDPG_MGDP_dh_C"/>
    <property type="match status" value="1"/>
</dbReference>
<dbReference type="InterPro" id="IPR036220">
    <property type="entry name" value="UDP-Glc/GDP-Man_DH_C_sf"/>
</dbReference>
<gene>
    <name evidence="6" type="ORF">NX784_23050</name>
</gene>
<protein>
    <submittedName>
        <fullName evidence="6">Nucleotide sugar dehydrogenase</fullName>
    </submittedName>
</protein>
<dbReference type="Pfam" id="PF03721">
    <property type="entry name" value="UDPG_MGDP_dh_N"/>
    <property type="match status" value="1"/>
</dbReference>
<dbReference type="Proteomes" id="UP001204151">
    <property type="component" value="Unassembled WGS sequence"/>
</dbReference>
<feature type="domain" description="UDP-glucose/GDP-mannose dehydrogenase C-terminal" evidence="5">
    <location>
        <begin position="316"/>
        <end position="416"/>
    </location>
</feature>
<dbReference type="InterPro" id="IPR036291">
    <property type="entry name" value="NAD(P)-bd_dom_sf"/>
</dbReference>
<dbReference type="PIRSF" id="PIRSF500136">
    <property type="entry name" value="UDP_ManNAc_DH"/>
    <property type="match status" value="1"/>
</dbReference>
<dbReference type="SUPFAM" id="SSF52413">
    <property type="entry name" value="UDP-glucose/GDP-mannose dehydrogenase C-terminal domain"/>
    <property type="match status" value="1"/>
</dbReference>
<comment type="caution">
    <text evidence="6">The sequence shown here is derived from an EMBL/GenBank/DDBJ whole genome shotgun (WGS) entry which is preliminary data.</text>
</comment>
<keyword evidence="2" id="KW-0560">Oxidoreductase</keyword>
<dbReference type="PANTHER" id="PTHR43491:SF2">
    <property type="entry name" value="UDP-N-ACETYL-D-MANNOSAMINE DEHYDROGENASE"/>
    <property type="match status" value="1"/>
</dbReference>
<dbReference type="PIRSF" id="PIRSF000124">
    <property type="entry name" value="UDPglc_GDPman_dh"/>
    <property type="match status" value="1"/>
</dbReference>
<evidence type="ECO:0000256" key="3">
    <source>
        <dbReference type="ARBA" id="ARBA00023027"/>
    </source>
</evidence>
<dbReference type="Pfam" id="PF00984">
    <property type="entry name" value="UDPG_MGDP_dh"/>
    <property type="match status" value="1"/>
</dbReference>
<dbReference type="InterPro" id="IPR014026">
    <property type="entry name" value="UDP-Glc/GDP-Man_DH_dimer"/>
</dbReference>
<evidence type="ECO:0000313" key="7">
    <source>
        <dbReference type="Proteomes" id="UP001204151"/>
    </source>
</evidence>
<sequence>MKPDEVIAVVGLGYVGLPLAVEFGKLGPTIGFDLSTAKVESYKKFVDPAGEVSTEQLRAARHLSVTTDPAALAQADYILIGVPTPVDIAHVPDFAPLISASETVGKHMKRGAVVIYESTVYPGATEEVCIPVLEKFSGMKWMDDFHVGFSPERINPGDKEHTLTNVMKVVSGDDAETLERVASMYETVVKAGVHRASSLKVAEAAKVIENTQRDLNIALMNELAIIFDKIGIDTLEVLKAAGTKWNFLPFRPGLVGGHCIGVDPYYLTHKAEMIGYHPQVILAGRRINDGMAKFVAEKTVKSMISAGFPVKGSKVNVIGLTFKENCPDLRNSKVADIVYELQSYGVEVHVHDPVAEADEAEHEYGIKLEGWDTLPKADALIVAVPHKEVLARSLTDFQAKLNDGGCFVDVKAQFDPNGIREAGYCVWRL</sequence>
<accession>A0ABT1ZX26</accession>
<evidence type="ECO:0000256" key="1">
    <source>
        <dbReference type="ARBA" id="ARBA00006601"/>
    </source>
</evidence>
<organism evidence="6 7">
    <name type="scientific">Massilia pinisoli</name>
    <dbReference type="NCBI Taxonomy" id="1772194"/>
    <lineage>
        <taxon>Bacteria</taxon>
        <taxon>Pseudomonadati</taxon>
        <taxon>Pseudomonadota</taxon>
        <taxon>Betaproteobacteria</taxon>
        <taxon>Burkholderiales</taxon>
        <taxon>Oxalobacteraceae</taxon>
        <taxon>Telluria group</taxon>
        <taxon>Massilia</taxon>
    </lineage>
</organism>
<comment type="similarity">
    <text evidence="1 4">Belongs to the UDP-glucose/GDP-mannose dehydrogenase family.</text>
</comment>
<name>A0ABT1ZX26_9BURK</name>
<reference evidence="6 7" key="1">
    <citation type="submission" date="2022-08" db="EMBL/GenBank/DDBJ databases">
        <title>Reclassification of Massilia species as members of the genera Telluria, Duganella, Pseudoduganella, Mokoshia gen. nov. and Zemynaea gen. nov. using orthogonal and non-orthogonal genome-based approaches.</title>
        <authorList>
            <person name="Bowman J.P."/>
        </authorList>
    </citation>
    <scope>NUCLEOTIDE SEQUENCE [LARGE SCALE GENOMIC DNA]</scope>
    <source>
        <strain evidence="6 7">JCM 31316</strain>
    </source>
</reference>
<evidence type="ECO:0000256" key="4">
    <source>
        <dbReference type="PIRNR" id="PIRNR000124"/>
    </source>
</evidence>
<proteinExistence type="inferred from homology"/>
<dbReference type="InterPro" id="IPR017476">
    <property type="entry name" value="UDP-Glc/GDP-Man"/>
</dbReference>
<evidence type="ECO:0000313" key="6">
    <source>
        <dbReference type="EMBL" id="MCS0584475.1"/>
    </source>
</evidence>
<dbReference type="InterPro" id="IPR028359">
    <property type="entry name" value="UDP_ManNAc/GlcNAc_DH"/>
</dbReference>
<dbReference type="PANTHER" id="PTHR43491">
    <property type="entry name" value="UDP-N-ACETYL-D-MANNOSAMINE DEHYDROGENASE"/>
    <property type="match status" value="1"/>
</dbReference>
<evidence type="ECO:0000259" key="5">
    <source>
        <dbReference type="SMART" id="SM00984"/>
    </source>
</evidence>
<dbReference type="NCBIfam" id="TIGR03026">
    <property type="entry name" value="NDP-sugDHase"/>
    <property type="match status" value="1"/>
</dbReference>
<dbReference type="Pfam" id="PF03720">
    <property type="entry name" value="UDPG_MGDP_dh_C"/>
    <property type="match status" value="1"/>
</dbReference>
<dbReference type="EMBL" id="JANUGW010000021">
    <property type="protein sequence ID" value="MCS0584475.1"/>
    <property type="molecule type" value="Genomic_DNA"/>
</dbReference>
<keyword evidence="7" id="KW-1185">Reference proteome</keyword>
<dbReference type="Gene3D" id="3.40.50.720">
    <property type="entry name" value="NAD(P)-binding Rossmann-like Domain"/>
    <property type="match status" value="2"/>
</dbReference>
<dbReference type="SUPFAM" id="SSF51735">
    <property type="entry name" value="NAD(P)-binding Rossmann-fold domains"/>
    <property type="match status" value="1"/>
</dbReference>
<evidence type="ECO:0000256" key="2">
    <source>
        <dbReference type="ARBA" id="ARBA00023002"/>
    </source>
</evidence>